<protein>
    <recommendedName>
        <fullName evidence="2">Leucine-binding protein domain-containing protein</fullName>
    </recommendedName>
</protein>
<dbReference type="Gene3D" id="3.40.50.2300">
    <property type="match status" value="1"/>
</dbReference>
<feature type="non-terminal residue" evidence="1">
    <location>
        <position position="1"/>
    </location>
</feature>
<dbReference type="SUPFAM" id="SSF53822">
    <property type="entry name" value="Periplasmic binding protein-like I"/>
    <property type="match status" value="1"/>
</dbReference>
<organism evidence="1">
    <name type="scientific">marine sediment metagenome</name>
    <dbReference type="NCBI Taxonomy" id="412755"/>
    <lineage>
        <taxon>unclassified sequences</taxon>
        <taxon>metagenomes</taxon>
        <taxon>ecological metagenomes</taxon>
    </lineage>
</organism>
<evidence type="ECO:0008006" key="2">
    <source>
        <dbReference type="Google" id="ProtNLM"/>
    </source>
</evidence>
<reference evidence="1" key="1">
    <citation type="journal article" date="2014" name="Front. Microbiol.">
        <title>High frequency of phylogenetically diverse reductive dehalogenase-homologous genes in deep subseafloor sedimentary metagenomes.</title>
        <authorList>
            <person name="Kawai M."/>
            <person name="Futagami T."/>
            <person name="Toyoda A."/>
            <person name="Takaki Y."/>
            <person name="Nishi S."/>
            <person name="Hori S."/>
            <person name="Arai W."/>
            <person name="Tsubouchi T."/>
            <person name="Morono Y."/>
            <person name="Uchiyama I."/>
            <person name="Ito T."/>
            <person name="Fujiyama A."/>
            <person name="Inagaki F."/>
            <person name="Takami H."/>
        </authorList>
    </citation>
    <scope>NUCLEOTIDE SEQUENCE</scope>
    <source>
        <strain evidence="1">Expedition CK06-06</strain>
    </source>
</reference>
<dbReference type="EMBL" id="BARV01016512">
    <property type="protein sequence ID" value="GAI27882.1"/>
    <property type="molecule type" value="Genomic_DNA"/>
</dbReference>
<accession>X1M8B7</accession>
<proteinExistence type="predicted"/>
<comment type="caution">
    <text evidence="1">The sequence shown here is derived from an EMBL/GenBank/DDBJ whole genome shotgun (WGS) entry which is preliminary data.</text>
</comment>
<evidence type="ECO:0000313" key="1">
    <source>
        <dbReference type="EMBL" id="GAI27882.1"/>
    </source>
</evidence>
<dbReference type="AlphaFoldDB" id="X1M8B7"/>
<dbReference type="InterPro" id="IPR028082">
    <property type="entry name" value="Peripla_BP_I"/>
</dbReference>
<name>X1M8B7_9ZZZZ</name>
<sequence>EYASAQVLFAAIEEAGTLDPDAVREALLATDMMTMNGRATFEKGTQFWRWPVAWGQWRKTDNPWVWEAPTYFSELSPPNL</sequence>
<gene>
    <name evidence="1" type="ORF">S06H3_28318</name>
</gene>